<dbReference type="AlphaFoldDB" id="A0A7J0D520"/>
<comment type="caution">
    <text evidence="1">The sequence shown here is derived from an EMBL/GenBank/DDBJ whole genome shotgun (WGS) entry which is preliminary data.</text>
</comment>
<sequence>MNRPTLAAGTRDNPLPTTPDTVPAGCSWFTDPDGALCLSPGCMARIQDPEAQCLCDTLTARFDLLTEKLRELEERQRYADIWWHTLTAVVLEHPDGRAIRNETRTRTGR</sequence>
<evidence type="ECO:0000313" key="1">
    <source>
        <dbReference type="EMBL" id="GFN09808.1"/>
    </source>
</evidence>
<name>A0A7J0D520_STRMI</name>
<reference evidence="1 2" key="1">
    <citation type="submission" date="2020-05" db="EMBL/GenBank/DDBJ databases">
        <title>Whole genome shotgun sequence of Streptomyces microflavus NBRC 13062.</title>
        <authorList>
            <person name="Komaki H."/>
            <person name="Tamura T."/>
        </authorList>
    </citation>
    <scope>NUCLEOTIDE SEQUENCE [LARGE SCALE GENOMIC DNA]</scope>
    <source>
        <strain evidence="1 2">NBRC 13062</strain>
    </source>
</reference>
<dbReference type="RefSeq" id="WP_190167792.1">
    <property type="nucleotide sequence ID" value="NZ_BMUG01000016.1"/>
</dbReference>
<evidence type="ECO:0000313" key="2">
    <source>
        <dbReference type="Proteomes" id="UP000498740"/>
    </source>
</evidence>
<dbReference type="EMBL" id="BLWD01000003">
    <property type="protein sequence ID" value="GFN09808.1"/>
    <property type="molecule type" value="Genomic_DNA"/>
</dbReference>
<dbReference type="Proteomes" id="UP000498740">
    <property type="component" value="Unassembled WGS sequence"/>
</dbReference>
<organism evidence="1 2">
    <name type="scientific">Streptomyces microflavus</name>
    <name type="common">Streptomyces lipmanii</name>
    <dbReference type="NCBI Taxonomy" id="1919"/>
    <lineage>
        <taxon>Bacteria</taxon>
        <taxon>Bacillati</taxon>
        <taxon>Actinomycetota</taxon>
        <taxon>Actinomycetes</taxon>
        <taxon>Kitasatosporales</taxon>
        <taxon>Streptomycetaceae</taxon>
        <taxon>Streptomyces</taxon>
    </lineage>
</organism>
<gene>
    <name evidence="1" type="ORF">Smic_83640</name>
</gene>
<proteinExistence type="predicted"/>
<accession>A0A7J0D520</accession>
<protein>
    <submittedName>
        <fullName evidence="1">Uncharacterized protein</fullName>
    </submittedName>
</protein>